<gene>
    <name evidence="1" type="ORF">P5G52_16485</name>
</gene>
<dbReference type="RefSeq" id="WP_301229525.1">
    <property type="nucleotide sequence ID" value="NZ_JAROCG010000002.1"/>
</dbReference>
<evidence type="ECO:0000313" key="1">
    <source>
        <dbReference type="EMBL" id="MDN4612468.1"/>
    </source>
</evidence>
<evidence type="ECO:0000313" key="2">
    <source>
        <dbReference type="Proteomes" id="UP001174209"/>
    </source>
</evidence>
<sequence length="58" mass="6356">MPPGALRSKAAASTGFDIPTEECCFTGCCDRGKAFLLEQLDKHSEKDESHEHDHSPHS</sequence>
<keyword evidence="2" id="KW-1185">Reference proteome</keyword>
<proteinExistence type="predicted"/>
<dbReference type="Proteomes" id="UP001174209">
    <property type="component" value="Unassembled WGS sequence"/>
</dbReference>
<name>A0ABT8K4T7_9MICC</name>
<organism evidence="1 2">
    <name type="scientific">Arthrobacter burdickii</name>
    <dbReference type="NCBI Taxonomy" id="3035920"/>
    <lineage>
        <taxon>Bacteria</taxon>
        <taxon>Bacillati</taxon>
        <taxon>Actinomycetota</taxon>
        <taxon>Actinomycetes</taxon>
        <taxon>Micrococcales</taxon>
        <taxon>Micrococcaceae</taxon>
        <taxon>Arthrobacter</taxon>
    </lineage>
</organism>
<accession>A0ABT8K4T7</accession>
<comment type="caution">
    <text evidence="1">The sequence shown here is derived from an EMBL/GenBank/DDBJ whole genome shotgun (WGS) entry which is preliminary data.</text>
</comment>
<reference evidence="1" key="1">
    <citation type="submission" date="2023-06" db="EMBL/GenBank/DDBJ databases">
        <title>MT1 and MT2 Draft Genomes of Novel Species.</title>
        <authorList>
            <person name="Venkateswaran K."/>
        </authorList>
    </citation>
    <scope>NUCLEOTIDE SEQUENCE</scope>
    <source>
        <strain evidence="1">IIF3SC-B10</strain>
    </source>
</reference>
<protein>
    <submittedName>
        <fullName evidence="1">Uncharacterized protein</fullName>
    </submittedName>
</protein>
<dbReference type="EMBL" id="JAROCG010000002">
    <property type="protein sequence ID" value="MDN4612468.1"/>
    <property type="molecule type" value="Genomic_DNA"/>
</dbReference>